<protein>
    <submittedName>
        <fullName evidence="1">Uncharacterized protein</fullName>
    </submittedName>
</protein>
<feature type="non-terminal residue" evidence="1">
    <location>
        <position position="101"/>
    </location>
</feature>
<name>A0A813JJ68_POLGL</name>
<sequence>YPNSEFLFFLRNWNDVQGFIGLSTAYFIHLASLLQCDLGISGAIGEIGAPGGSFAPKLCFASREGRNSLQLTDLDLLAVAGGAGEKGSALTQGCSFAAVLR</sequence>
<proteinExistence type="predicted"/>
<evidence type="ECO:0000313" key="1">
    <source>
        <dbReference type="EMBL" id="CAE8678759.1"/>
    </source>
</evidence>
<evidence type="ECO:0000313" key="2">
    <source>
        <dbReference type="Proteomes" id="UP000626109"/>
    </source>
</evidence>
<comment type="caution">
    <text evidence="1">The sequence shown here is derived from an EMBL/GenBank/DDBJ whole genome shotgun (WGS) entry which is preliminary data.</text>
</comment>
<dbReference type="EMBL" id="CAJNNW010025708">
    <property type="protein sequence ID" value="CAE8678759.1"/>
    <property type="molecule type" value="Genomic_DNA"/>
</dbReference>
<reference evidence="1" key="1">
    <citation type="submission" date="2021-02" db="EMBL/GenBank/DDBJ databases">
        <authorList>
            <person name="Dougan E. K."/>
            <person name="Rhodes N."/>
            <person name="Thang M."/>
            <person name="Chan C."/>
        </authorList>
    </citation>
    <scope>NUCLEOTIDE SEQUENCE</scope>
</reference>
<organism evidence="1 2">
    <name type="scientific">Polarella glacialis</name>
    <name type="common">Dinoflagellate</name>
    <dbReference type="NCBI Taxonomy" id="89957"/>
    <lineage>
        <taxon>Eukaryota</taxon>
        <taxon>Sar</taxon>
        <taxon>Alveolata</taxon>
        <taxon>Dinophyceae</taxon>
        <taxon>Suessiales</taxon>
        <taxon>Suessiaceae</taxon>
        <taxon>Polarella</taxon>
    </lineage>
</organism>
<dbReference type="AlphaFoldDB" id="A0A813JJ68"/>
<dbReference type="Proteomes" id="UP000626109">
    <property type="component" value="Unassembled WGS sequence"/>
</dbReference>
<accession>A0A813JJ68</accession>
<gene>
    <name evidence="1" type="ORF">PGLA2088_LOCUS20990</name>
</gene>